<accession>A0A6M3MAA7</accession>
<dbReference type="AlphaFoldDB" id="A0A6M3MAA7"/>
<reference evidence="1" key="1">
    <citation type="submission" date="2020-03" db="EMBL/GenBank/DDBJ databases">
        <title>The deep terrestrial virosphere.</title>
        <authorList>
            <person name="Holmfeldt K."/>
            <person name="Nilsson E."/>
            <person name="Simone D."/>
            <person name="Lopez-Fernandez M."/>
            <person name="Wu X."/>
            <person name="de Brujin I."/>
            <person name="Lundin D."/>
            <person name="Andersson A."/>
            <person name="Bertilsson S."/>
            <person name="Dopson M."/>
        </authorList>
    </citation>
    <scope>NUCLEOTIDE SEQUENCE</scope>
    <source>
        <strain evidence="1">MM171B01435</strain>
    </source>
</reference>
<name>A0A6M3MAA7_9ZZZZ</name>
<sequence>MDKAGRLSEEGLTKDMLDDAMEEAINTYEHPLTAYEITQHIEKTKKVVLSTQNIANHVRTRPANRQRFKRIPDNAGENPRRKYLYDTIIPRPPKYPEPSEELIAIHQILNNKNILQKKQIINRLWDYIRNTPIFRTVDLGRQLRINRNGDRAIKTLSRLGLIKTIPNPYTIPPSYDSWSSRRRNEYREQRGLPPKFRTSLYYTYDPTVAIEKIDAYVKREKENLDMKRDHLVKYLTE</sequence>
<organism evidence="1">
    <name type="scientific">viral metagenome</name>
    <dbReference type="NCBI Taxonomy" id="1070528"/>
    <lineage>
        <taxon>unclassified sequences</taxon>
        <taxon>metagenomes</taxon>
        <taxon>organismal metagenomes</taxon>
    </lineage>
</organism>
<protein>
    <submittedName>
        <fullName evidence="1">Uncharacterized protein</fullName>
    </submittedName>
</protein>
<gene>
    <name evidence="1" type="ORF">MM171B01435_0009</name>
</gene>
<evidence type="ECO:0000313" key="1">
    <source>
        <dbReference type="EMBL" id="QJB02166.1"/>
    </source>
</evidence>
<proteinExistence type="predicted"/>
<dbReference type="EMBL" id="MT143763">
    <property type="protein sequence ID" value="QJB02166.1"/>
    <property type="molecule type" value="Genomic_DNA"/>
</dbReference>